<evidence type="ECO:0000259" key="12">
    <source>
        <dbReference type="PROSITE" id="PS50929"/>
    </source>
</evidence>
<dbReference type="Pfam" id="PF00664">
    <property type="entry name" value="ABC_membrane"/>
    <property type="match status" value="1"/>
</dbReference>
<feature type="domain" description="ABC transmembrane type-1" evidence="12">
    <location>
        <begin position="148"/>
        <end position="424"/>
    </location>
</feature>
<dbReference type="GO" id="GO:0008234">
    <property type="term" value="F:cysteine-type peptidase activity"/>
    <property type="evidence" value="ECO:0007669"/>
    <property type="project" value="UniProtKB-KW"/>
</dbReference>
<feature type="transmembrane region" description="Helical" evidence="10">
    <location>
        <begin position="256"/>
        <end position="276"/>
    </location>
</feature>
<protein>
    <recommendedName>
        <fullName evidence="16">ABC-type bacteriocin/lantibiotic exporter, contains an N-terminal double-glycine peptidase domain</fullName>
    </recommendedName>
</protein>
<comment type="caution">
    <text evidence="14">The sequence shown here is derived from an EMBL/GenBank/DDBJ whole genome shotgun (WGS) entry which is preliminary data.</text>
</comment>
<gene>
    <name evidence="14" type="ORF">CSX00_03525</name>
</gene>
<dbReference type="RefSeq" id="WP_099412831.1">
    <property type="nucleotide sequence ID" value="NZ_PDYH01000010.1"/>
</dbReference>
<accession>A0A2G3ECU0</accession>
<dbReference type="PROSITE" id="PS50990">
    <property type="entry name" value="PEPTIDASE_C39"/>
    <property type="match status" value="1"/>
</dbReference>
<evidence type="ECO:0000313" key="15">
    <source>
        <dbReference type="Proteomes" id="UP000224317"/>
    </source>
</evidence>
<dbReference type="GO" id="GO:0140359">
    <property type="term" value="F:ABC-type transporter activity"/>
    <property type="evidence" value="ECO:0007669"/>
    <property type="project" value="InterPro"/>
</dbReference>
<dbReference type="PROSITE" id="PS50929">
    <property type="entry name" value="ABC_TM1F"/>
    <property type="match status" value="1"/>
</dbReference>
<dbReference type="Pfam" id="PF00005">
    <property type="entry name" value="ABC_tran"/>
    <property type="match status" value="1"/>
</dbReference>
<keyword evidence="6" id="KW-0813">Transport</keyword>
<feature type="transmembrane region" description="Helical" evidence="10">
    <location>
        <begin position="147"/>
        <end position="172"/>
    </location>
</feature>
<feature type="transmembrane region" description="Helical" evidence="10">
    <location>
        <begin position="184"/>
        <end position="205"/>
    </location>
</feature>
<dbReference type="PANTHER" id="PTHR24221">
    <property type="entry name" value="ATP-BINDING CASSETTE SUB-FAMILY B"/>
    <property type="match status" value="1"/>
</dbReference>
<keyword evidence="4" id="KW-0788">Thiol protease</keyword>
<dbReference type="GO" id="GO:0005886">
    <property type="term" value="C:plasma membrane"/>
    <property type="evidence" value="ECO:0007669"/>
    <property type="project" value="UniProtKB-SubCell"/>
</dbReference>
<evidence type="ECO:0000256" key="3">
    <source>
        <dbReference type="ARBA" id="ARBA00022741"/>
    </source>
</evidence>
<organism evidence="14 15">
    <name type="scientific">Pseudobutyrivibrio ruminis</name>
    <dbReference type="NCBI Taxonomy" id="46206"/>
    <lineage>
        <taxon>Bacteria</taxon>
        <taxon>Bacillati</taxon>
        <taxon>Bacillota</taxon>
        <taxon>Clostridia</taxon>
        <taxon>Lachnospirales</taxon>
        <taxon>Lachnospiraceae</taxon>
        <taxon>Pseudobutyrivibrio</taxon>
    </lineage>
</organism>
<dbReference type="GO" id="GO:0005524">
    <property type="term" value="F:ATP binding"/>
    <property type="evidence" value="ECO:0007669"/>
    <property type="project" value="UniProtKB-KW"/>
</dbReference>
<reference evidence="14" key="1">
    <citation type="submission" date="2017-10" db="EMBL/GenBank/DDBJ databases">
        <title>Resolving the taxonomy of Roseburia spp., Eubacterium rectale and Agathobacter spp. through phylogenomic analysis.</title>
        <authorList>
            <person name="Sheridan P.O."/>
            <person name="Walker A.W."/>
            <person name="Duncan S.H."/>
            <person name="Scott K.P."/>
            <person name="Toole P.W.O."/>
            <person name="Luis P."/>
            <person name="Flint H.J."/>
        </authorList>
    </citation>
    <scope>NUCLEOTIDE SEQUENCE [LARGE SCALE GENOMIC DNA]</scope>
    <source>
        <strain evidence="14">JK10</strain>
    </source>
</reference>
<dbReference type="PROSITE" id="PS50893">
    <property type="entry name" value="ABC_TRANSPORTER_2"/>
    <property type="match status" value="1"/>
</dbReference>
<keyword evidence="3" id="KW-0547">Nucleotide-binding</keyword>
<dbReference type="InterPro" id="IPR005074">
    <property type="entry name" value="Peptidase_C39"/>
</dbReference>
<dbReference type="GO" id="GO:0043213">
    <property type="term" value="P:bacteriocin transport"/>
    <property type="evidence" value="ECO:0007669"/>
    <property type="project" value="UniProtKB-KW"/>
</dbReference>
<evidence type="ECO:0000256" key="5">
    <source>
        <dbReference type="ARBA" id="ARBA00022840"/>
    </source>
</evidence>
<evidence type="ECO:0000256" key="4">
    <source>
        <dbReference type="ARBA" id="ARBA00022807"/>
    </source>
</evidence>
<evidence type="ECO:0000313" key="14">
    <source>
        <dbReference type="EMBL" id="PHU41027.1"/>
    </source>
</evidence>
<evidence type="ECO:0008006" key="16">
    <source>
        <dbReference type="Google" id="ProtNLM"/>
    </source>
</evidence>
<dbReference type="GO" id="GO:0006508">
    <property type="term" value="P:proteolysis"/>
    <property type="evidence" value="ECO:0007669"/>
    <property type="project" value="InterPro"/>
</dbReference>
<dbReference type="InterPro" id="IPR011527">
    <property type="entry name" value="ABC1_TM_dom"/>
</dbReference>
<dbReference type="InterPro" id="IPR027417">
    <property type="entry name" value="P-loop_NTPase"/>
</dbReference>
<evidence type="ECO:0000259" key="11">
    <source>
        <dbReference type="PROSITE" id="PS50893"/>
    </source>
</evidence>
<keyword evidence="7 10" id="KW-1133">Transmembrane helix</keyword>
<dbReference type="InterPro" id="IPR039421">
    <property type="entry name" value="Type_1_exporter"/>
</dbReference>
<evidence type="ECO:0000256" key="7">
    <source>
        <dbReference type="ARBA" id="ARBA00022989"/>
    </source>
</evidence>
<dbReference type="Pfam" id="PF03412">
    <property type="entry name" value="Peptidase_C39"/>
    <property type="match status" value="1"/>
</dbReference>
<dbReference type="SUPFAM" id="SSF52540">
    <property type="entry name" value="P-loop containing nucleoside triphosphate hydrolases"/>
    <property type="match status" value="1"/>
</dbReference>
<proteinExistence type="predicted"/>
<evidence type="ECO:0000256" key="10">
    <source>
        <dbReference type="SAM" id="Phobius"/>
    </source>
</evidence>
<dbReference type="Gene3D" id="3.90.70.10">
    <property type="entry name" value="Cysteine proteinases"/>
    <property type="match status" value="1"/>
</dbReference>
<keyword evidence="6" id="KW-0653">Protein transport</keyword>
<dbReference type="Gene3D" id="1.20.1560.10">
    <property type="entry name" value="ABC transporter type 1, transmembrane domain"/>
    <property type="match status" value="1"/>
</dbReference>
<dbReference type="EMBL" id="PDYH01000010">
    <property type="protein sequence ID" value="PHU41027.1"/>
    <property type="molecule type" value="Genomic_DNA"/>
</dbReference>
<dbReference type="InterPro" id="IPR036640">
    <property type="entry name" value="ABC1_TM_sf"/>
</dbReference>
<comment type="subcellular location">
    <subcellularLocation>
        <location evidence="1">Cell membrane</location>
        <topology evidence="1">Multi-pass membrane protein</topology>
    </subcellularLocation>
</comment>
<keyword evidence="2 10" id="KW-0812">Transmembrane</keyword>
<feature type="domain" description="Peptidase C39" evidence="13">
    <location>
        <begin position="6"/>
        <end position="123"/>
    </location>
</feature>
<evidence type="ECO:0000256" key="2">
    <source>
        <dbReference type="ARBA" id="ARBA00022692"/>
    </source>
</evidence>
<keyword evidence="5" id="KW-0067">ATP-binding</keyword>
<dbReference type="SUPFAM" id="SSF90123">
    <property type="entry name" value="ABC transporter transmembrane region"/>
    <property type="match status" value="1"/>
</dbReference>
<feature type="transmembrane region" description="Helical" evidence="10">
    <location>
        <begin position="369"/>
        <end position="389"/>
    </location>
</feature>
<evidence type="ECO:0000256" key="1">
    <source>
        <dbReference type="ARBA" id="ARBA00004651"/>
    </source>
</evidence>
<keyword evidence="15" id="KW-1185">Reference proteome</keyword>
<feature type="transmembrane region" description="Helical" evidence="10">
    <location>
        <begin position="282"/>
        <end position="301"/>
    </location>
</feature>
<sequence length="681" mass="76864">MKVVLQTSESDCLIACATMLMDSYGIKVPVYRLAEKIELSRAGSNVLQLKEALKEYGFGVEGFRVEELENSMLPGIAYVNNNHFIVVTKVTKTKVMGIDPAIGRISYEKEEFYKIYSKVLVKLNQIEKTFIPKDSISILSRFKSSKVLAIMLGLMLTAVATQIVAMSYSYLYNELIYGTSSTKVLSVLLLAIGILCVGSIAQGILTNRFNIIFEQIYGNNLLNQMVAKNYKFFTFRSNGDLLYRINARGAIKDSTLMRMIPSLIALCTIILVQWIVFSKSLLVGFVFTIMIFVYLLLYILIGAKIYSASNKYTQKIIKLNTTSENIVRAILTIKVLGVEDSFTKMWHKENEIQTKEYGVLVILQSIQNVLTNIFMYIVPIATITISIIISGNKDFVSQIALIPLLYLVIQNVTTIGQALNSIYQVLPVIDKTNELLDEKYMQDRPRQYATSSDSLISIKDMSYFYGSKCCLSDVNLEIKEGKKYAVIGKSGSGKSTFLKIVSNLLCDYNGQVLFNDSIKDKPIYMDQDTTILDASIMENIIFGQKDISQIRIDEVVKAIGLDKIVEAQPLKWFTNISKGKNLSRGQEQRICLTRCLLKDSSMYLLDEATSNIDVVDEEQIIKNLLAPGGLLEEKTVFVSTHKLSMVEYVDEVLYIQDGHIYKGNHEELLAKFAEYREMFEV</sequence>
<evidence type="ECO:0000259" key="13">
    <source>
        <dbReference type="PROSITE" id="PS50990"/>
    </source>
</evidence>
<keyword evidence="4" id="KW-0645">Protease</keyword>
<name>A0A2G3ECU0_9FIRM</name>
<feature type="domain" description="ABC transporter" evidence="11">
    <location>
        <begin position="456"/>
        <end position="681"/>
    </location>
</feature>
<keyword evidence="4" id="KW-0378">Hydrolase</keyword>
<dbReference type="InterPro" id="IPR003439">
    <property type="entry name" value="ABC_transporter-like_ATP-bd"/>
</dbReference>
<keyword evidence="8 10" id="KW-0472">Membrane</keyword>
<evidence type="ECO:0000256" key="8">
    <source>
        <dbReference type="ARBA" id="ARBA00023136"/>
    </source>
</evidence>
<dbReference type="PANTHER" id="PTHR24221:SF654">
    <property type="entry name" value="ATP-BINDING CASSETTE SUB-FAMILY B MEMBER 6"/>
    <property type="match status" value="1"/>
</dbReference>
<dbReference type="Proteomes" id="UP000224317">
    <property type="component" value="Unassembled WGS sequence"/>
</dbReference>
<dbReference type="Gene3D" id="3.40.50.300">
    <property type="entry name" value="P-loop containing nucleotide triphosphate hydrolases"/>
    <property type="match status" value="1"/>
</dbReference>
<dbReference type="GO" id="GO:0015031">
    <property type="term" value="P:protein transport"/>
    <property type="evidence" value="ECO:0007669"/>
    <property type="project" value="UniProtKB-KW"/>
</dbReference>
<keyword evidence="9" id="KW-0080">Bacteriocin transport</keyword>
<evidence type="ECO:0000256" key="9">
    <source>
        <dbReference type="ARBA" id="ARBA00043264"/>
    </source>
</evidence>
<dbReference type="GO" id="GO:0016887">
    <property type="term" value="F:ATP hydrolysis activity"/>
    <property type="evidence" value="ECO:0007669"/>
    <property type="project" value="InterPro"/>
</dbReference>
<dbReference type="SMART" id="SM00382">
    <property type="entry name" value="AAA"/>
    <property type="match status" value="1"/>
</dbReference>
<evidence type="ECO:0000256" key="6">
    <source>
        <dbReference type="ARBA" id="ARBA00022927"/>
    </source>
</evidence>
<dbReference type="AlphaFoldDB" id="A0A2G3ECU0"/>
<dbReference type="InterPro" id="IPR003593">
    <property type="entry name" value="AAA+_ATPase"/>
</dbReference>